<dbReference type="AlphaFoldDB" id="A0A8X6VTJ7"/>
<comment type="caution">
    <text evidence="2">The sequence shown here is derived from an EMBL/GenBank/DDBJ whole genome shotgun (WGS) entry which is preliminary data.</text>
</comment>
<proteinExistence type="predicted"/>
<organism evidence="2 3">
    <name type="scientific">Trichonephila clavipes</name>
    <name type="common">Golden silk orbweaver</name>
    <name type="synonym">Nephila clavipes</name>
    <dbReference type="NCBI Taxonomy" id="2585209"/>
    <lineage>
        <taxon>Eukaryota</taxon>
        <taxon>Metazoa</taxon>
        <taxon>Ecdysozoa</taxon>
        <taxon>Arthropoda</taxon>
        <taxon>Chelicerata</taxon>
        <taxon>Arachnida</taxon>
        <taxon>Araneae</taxon>
        <taxon>Araneomorphae</taxon>
        <taxon>Entelegynae</taxon>
        <taxon>Araneoidea</taxon>
        <taxon>Nephilidae</taxon>
        <taxon>Trichonephila</taxon>
    </lineage>
</organism>
<evidence type="ECO:0000313" key="2">
    <source>
        <dbReference type="EMBL" id="GFY22190.1"/>
    </source>
</evidence>
<dbReference type="EMBL" id="BMAU01021359">
    <property type="protein sequence ID" value="GFY22190.1"/>
    <property type="molecule type" value="Genomic_DNA"/>
</dbReference>
<protein>
    <submittedName>
        <fullName evidence="2">Uncharacterized protein</fullName>
    </submittedName>
</protein>
<reference evidence="2" key="1">
    <citation type="submission" date="2020-08" db="EMBL/GenBank/DDBJ databases">
        <title>Multicomponent nature underlies the extraordinary mechanical properties of spider dragline silk.</title>
        <authorList>
            <person name="Kono N."/>
            <person name="Nakamura H."/>
            <person name="Mori M."/>
            <person name="Yoshida Y."/>
            <person name="Ohtoshi R."/>
            <person name="Malay A.D."/>
            <person name="Moran D.A.P."/>
            <person name="Tomita M."/>
            <person name="Numata K."/>
            <person name="Arakawa K."/>
        </authorList>
    </citation>
    <scope>NUCLEOTIDE SEQUENCE</scope>
</reference>
<keyword evidence="3" id="KW-1185">Reference proteome</keyword>
<dbReference type="Proteomes" id="UP000887159">
    <property type="component" value="Unassembled WGS sequence"/>
</dbReference>
<evidence type="ECO:0000256" key="1">
    <source>
        <dbReference type="SAM" id="MobiDB-lite"/>
    </source>
</evidence>
<feature type="region of interest" description="Disordered" evidence="1">
    <location>
        <begin position="95"/>
        <end position="118"/>
    </location>
</feature>
<evidence type="ECO:0000313" key="3">
    <source>
        <dbReference type="Proteomes" id="UP000887159"/>
    </source>
</evidence>
<sequence length="118" mass="13986">MDVCKCIAPSRYRGTLNSRRAASPLVRLEEGEKRLEPQVQDYVEVRNPQSTVQLLEVLDKFEERYSYKAVKGSRNSDNVERRGWNECRMSKVDNNRRNWRTEDVRRPSNGKNDYRGNY</sequence>
<feature type="compositionally biased region" description="Basic and acidic residues" evidence="1">
    <location>
        <begin position="95"/>
        <end position="106"/>
    </location>
</feature>
<name>A0A8X6VTJ7_TRICX</name>
<gene>
    <name evidence="2" type="primary">NCL1_47229</name>
    <name evidence="2" type="ORF">TNCV_3298331</name>
</gene>
<accession>A0A8X6VTJ7</accession>